<dbReference type="Proteomes" id="UP000077315">
    <property type="component" value="Unassembled WGS sequence"/>
</dbReference>
<evidence type="ECO:0000313" key="2">
    <source>
        <dbReference type="Proteomes" id="UP000077315"/>
    </source>
</evidence>
<dbReference type="EMBL" id="KV440984">
    <property type="protein sequence ID" value="OAD72193.1"/>
    <property type="molecule type" value="Genomic_DNA"/>
</dbReference>
<organism evidence="1 2">
    <name type="scientific">Phycomyces blakesleeanus (strain ATCC 8743b / DSM 1359 / FGSC 10004 / NBRC 33097 / NRRL 1555)</name>
    <dbReference type="NCBI Taxonomy" id="763407"/>
    <lineage>
        <taxon>Eukaryota</taxon>
        <taxon>Fungi</taxon>
        <taxon>Fungi incertae sedis</taxon>
        <taxon>Mucoromycota</taxon>
        <taxon>Mucoromycotina</taxon>
        <taxon>Mucoromycetes</taxon>
        <taxon>Mucorales</taxon>
        <taxon>Phycomycetaceae</taxon>
        <taxon>Phycomyces</taxon>
    </lineage>
</organism>
<dbReference type="RefSeq" id="XP_018290233.1">
    <property type="nucleotide sequence ID" value="XM_018442430.1"/>
</dbReference>
<name>A0A162U434_PHYB8</name>
<sequence>MKGVKEGDQNICNLLRRTGYMNYDTSTRSSKKSIGGFPRCLAENNKKYSCKKKQYNVALYFKQHSKQSPKEKWYEKLGCNDGDDIYDKMGHIVLIWAEYIA</sequence>
<keyword evidence="2" id="KW-1185">Reference proteome</keyword>
<reference evidence="2" key="1">
    <citation type="submission" date="2015-06" db="EMBL/GenBank/DDBJ databases">
        <title>Expansion of signal transduction pathways in fungi by whole-genome duplication.</title>
        <authorList>
            <consortium name="DOE Joint Genome Institute"/>
            <person name="Corrochano L.M."/>
            <person name="Kuo A."/>
            <person name="Marcet-Houben M."/>
            <person name="Polaino S."/>
            <person name="Salamov A."/>
            <person name="Villalobos J.M."/>
            <person name="Alvarez M.I."/>
            <person name="Avalos J."/>
            <person name="Benito E.P."/>
            <person name="Benoit I."/>
            <person name="Burger G."/>
            <person name="Camino L.P."/>
            <person name="Canovas D."/>
            <person name="Cerda-Olmedo E."/>
            <person name="Cheng J.-F."/>
            <person name="Dominguez A."/>
            <person name="Elias M."/>
            <person name="Eslava A.P."/>
            <person name="Glaser F."/>
            <person name="Grimwood J."/>
            <person name="Gutierrez G."/>
            <person name="Heitman J."/>
            <person name="Henrissat B."/>
            <person name="Iturriaga E.A."/>
            <person name="Lang B.F."/>
            <person name="Lavin J.L."/>
            <person name="Lee S."/>
            <person name="Li W."/>
            <person name="Lindquist E."/>
            <person name="Lopez-Garcia S."/>
            <person name="Luque E.M."/>
            <person name="Marcos A.T."/>
            <person name="Martin J."/>
            <person name="McCluskey K."/>
            <person name="Medina H.R."/>
            <person name="Miralles-Duran A."/>
            <person name="Miyazaki A."/>
            <person name="Munoz-Torres E."/>
            <person name="Oguiza J.A."/>
            <person name="Ohm R."/>
            <person name="Olmedo M."/>
            <person name="Orejas M."/>
            <person name="Ortiz-Castellanos L."/>
            <person name="Pisabarro A.G."/>
            <person name="Rodriguez-Romero J."/>
            <person name="Ruiz-Herrera J."/>
            <person name="Ruiz-Vazquez R."/>
            <person name="Sanz C."/>
            <person name="Schackwitz W."/>
            <person name="Schmutz J."/>
            <person name="Shahriari M."/>
            <person name="Shelest E."/>
            <person name="Silva-Franco F."/>
            <person name="Soanes D."/>
            <person name="Syed K."/>
            <person name="Tagua V.G."/>
            <person name="Talbot N.J."/>
            <person name="Thon M."/>
            <person name="De vries R.P."/>
            <person name="Wiebenga A."/>
            <person name="Yadav J.S."/>
            <person name="Braun E.L."/>
            <person name="Baker S."/>
            <person name="Garre V."/>
            <person name="Horwitz B."/>
            <person name="Torres-Martinez S."/>
            <person name="Idnurm A."/>
            <person name="Herrera-Estrella A."/>
            <person name="Gabaldon T."/>
            <person name="Grigoriev I.V."/>
        </authorList>
    </citation>
    <scope>NUCLEOTIDE SEQUENCE [LARGE SCALE GENOMIC DNA]</scope>
    <source>
        <strain evidence="2">NRRL 1555(-)</strain>
    </source>
</reference>
<gene>
    <name evidence="1" type="ORF">PHYBLDRAFT_71215</name>
</gene>
<dbReference type="InParanoid" id="A0A162U434"/>
<dbReference type="AlphaFoldDB" id="A0A162U434"/>
<accession>A0A162U434</accession>
<evidence type="ECO:0000313" key="1">
    <source>
        <dbReference type="EMBL" id="OAD72193.1"/>
    </source>
</evidence>
<proteinExistence type="predicted"/>
<dbReference type="VEuPathDB" id="FungiDB:PHYBLDRAFT_71215"/>
<dbReference type="GeneID" id="29003336"/>
<protein>
    <submittedName>
        <fullName evidence="1">Uncharacterized protein</fullName>
    </submittedName>
</protein>